<dbReference type="Pfam" id="PF07973">
    <property type="entry name" value="tRNA_SAD"/>
    <property type="match status" value="1"/>
</dbReference>
<accession>A0A4D6YAG0</accession>
<dbReference type="GO" id="GO:0005524">
    <property type="term" value="F:ATP binding"/>
    <property type="evidence" value="ECO:0007669"/>
    <property type="project" value="UniProtKB-UniRule"/>
</dbReference>
<dbReference type="OrthoDB" id="9803884at2"/>
<protein>
    <recommendedName>
        <fullName evidence="11">Alanine--tRNA ligase</fullName>
        <ecNumber evidence="11">6.1.1.7</ecNumber>
    </recommendedName>
    <alternativeName>
        <fullName evidence="11">Alanyl-tRNA synthetase</fullName>
        <shortName evidence="11">AlaRS</shortName>
    </alternativeName>
</protein>
<feature type="binding site" evidence="11">
    <location>
        <position position="663"/>
    </location>
    <ligand>
        <name>Zn(2+)</name>
        <dbReference type="ChEBI" id="CHEBI:29105"/>
    </ligand>
</feature>
<name>A0A4D6YAG0_9GAMM</name>
<evidence type="ECO:0000256" key="4">
    <source>
        <dbReference type="ARBA" id="ARBA00022723"/>
    </source>
</evidence>
<comment type="function">
    <text evidence="11">Catalyzes the attachment of alanine to tRNA(Ala) in a two-step reaction: alanine is first activated by ATP to form Ala-AMP and then transferred to the acceptor end of tRNA(Ala). Also edits incorrectly charged Ser-tRNA(Ala) and Gly-tRNA(Ala) via its editing domain.</text>
</comment>
<dbReference type="InterPro" id="IPR045864">
    <property type="entry name" value="aa-tRNA-synth_II/BPL/LPL"/>
</dbReference>
<dbReference type="Proteomes" id="UP000298636">
    <property type="component" value="Chromosome"/>
</dbReference>
<dbReference type="GO" id="GO:0008270">
    <property type="term" value="F:zinc ion binding"/>
    <property type="evidence" value="ECO:0007669"/>
    <property type="project" value="UniProtKB-UniRule"/>
</dbReference>
<keyword evidence="14" id="KW-1185">Reference proteome</keyword>
<dbReference type="InterPro" id="IPR002318">
    <property type="entry name" value="Ala-tRNA-lgiase_IIc"/>
</dbReference>
<keyword evidence="5 11" id="KW-0547">Nucleotide-binding</keyword>
<dbReference type="InterPro" id="IPR018162">
    <property type="entry name" value="Ala-tRNA-ligase_IIc_anticod-bd"/>
</dbReference>
<proteinExistence type="inferred from homology"/>
<comment type="catalytic activity">
    <reaction evidence="11">
        <text>tRNA(Ala) + L-alanine + ATP = L-alanyl-tRNA(Ala) + AMP + diphosphate</text>
        <dbReference type="Rhea" id="RHEA:12540"/>
        <dbReference type="Rhea" id="RHEA-COMP:9657"/>
        <dbReference type="Rhea" id="RHEA-COMP:9923"/>
        <dbReference type="ChEBI" id="CHEBI:30616"/>
        <dbReference type="ChEBI" id="CHEBI:33019"/>
        <dbReference type="ChEBI" id="CHEBI:57972"/>
        <dbReference type="ChEBI" id="CHEBI:78442"/>
        <dbReference type="ChEBI" id="CHEBI:78497"/>
        <dbReference type="ChEBI" id="CHEBI:456215"/>
        <dbReference type="EC" id="6.1.1.7"/>
    </reaction>
</comment>
<organism evidence="13 14">
    <name type="scientific">Buchnera aphidicola</name>
    <name type="common">Stegophylla sp.</name>
    <dbReference type="NCBI Taxonomy" id="2315800"/>
    <lineage>
        <taxon>Bacteria</taxon>
        <taxon>Pseudomonadati</taxon>
        <taxon>Pseudomonadota</taxon>
        <taxon>Gammaproteobacteria</taxon>
        <taxon>Enterobacterales</taxon>
        <taxon>Erwiniaceae</taxon>
        <taxon>Buchnera</taxon>
    </lineage>
</organism>
<feature type="domain" description="Alanyl-transfer RNA synthetases family profile" evidence="12">
    <location>
        <begin position="3"/>
        <end position="706"/>
    </location>
</feature>
<feature type="binding site" evidence="11">
    <location>
        <position position="667"/>
    </location>
    <ligand>
        <name>Zn(2+)</name>
        <dbReference type="ChEBI" id="CHEBI:29105"/>
    </ligand>
</feature>
<evidence type="ECO:0000256" key="3">
    <source>
        <dbReference type="ARBA" id="ARBA00022598"/>
    </source>
</evidence>
<evidence type="ECO:0000256" key="5">
    <source>
        <dbReference type="ARBA" id="ARBA00022741"/>
    </source>
</evidence>
<evidence type="ECO:0000256" key="8">
    <source>
        <dbReference type="ARBA" id="ARBA00022884"/>
    </source>
</evidence>
<feature type="binding site" evidence="11">
    <location>
        <position position="565"/>
    </location>
    <ligand>
        <name>Zn(2+)</name>
        <dbReference type="ChEBI" id="CHEBI:29105"/>
    </ligand>
</feature>
<dbReference type="FunFam" id="3.30.930.10:FF:000004">
    <property type="entry name" value="Alanine--tRNA ligase"/>
    <property type="match status" value="1"/>
</dbReference>
<dbReference type="InterPro" id="IPR009000">
    <property type="entry name" value="Transl_B-barrel_sf"/>
</dbReference>
<dbReference type="GO" id="GO:0002161">
    <property type="term" value="F:aminoacyl-tRNA deacylase activity"/>
    <property type="evidence" value="ECO:0007669"/>
    <property type="project" value="TreeGrafter"/>
</dbReference>
<evidence type="ECO:0000256" key="6">
    <source>
        <dbReference type="ARBA" id="ARBA00022833"/>
    </source>
</evidence>
<dbReference type="SUPFAM" id="SSF55186">
    <property type="entry name" value="ThrRS/AlaRS common domain"/>
    <property type="match status" value="1"/>
</dbReference>
<comment type="subcellular location">
    <subcellularLocation>
        <location evidence="11">Cytoplasm</location>
    </subcellularLocation>
</comment>
<dbReference type="Pfam" id="PF02272">
    <property type="entry name" value="DHHA1"/>
    <property type="match status" value="1"/>
</dbReference>
<dbReference type="RefSeq" id="WP_158351908.1">
    <property type="nucleotide sequence ID" value="NZ_CP032998.1"/>
</dbReference>
<comment type="cofactor">
    <cofactor evidence="11">
        <name>Zn(2+)</name>
        <dbReference type="ChEBI" id="CHEBI:29105"/>
    </cofactor>
    <text evidence="11">Binds 1 zinc ion per subunit.</text>
</comment>
<dbReference type="InterPro" id="IPR050058">
    <property type="entry name" value="Ala-tRNA_ligase"/>
</dbReference>
<evidence type="ECO:0000256" key="11">
    <source>
        <dbReference type="HAMAP-Rule" id="MF_00036"/>
    </source>
</evidence>
<comment type="subunit">
    <text evidence="11">Homotetramer.</text>
</comment>
<dbReference type="EC" id="6.1.1.7" evidence="11"/>
<keyword evidence="3 11" id="KW-0436">Ligase</keyword>
<dbReference type="NCBIfam" id="TIGR00344">
    <property type="entry name" value="alaS"/>
    <property type="match status" value="1"/>
</dbReference>
<keyword evidence="11" id="KW-0963">Cytoplasm</keyword>
<dbReference type="PANTHER" id="PTHR11777:SF9">
    <property type="entry name" value="ALANINE--TRNA LIGASE, CYTOPLASMIC"/>
    <property type="match status" value="1"/>
</dbReference>
<keyword evidence="10 11" id="KW-0030">Aminoacyl-tRNA synthetase</keyword>
<dbReference type="InterPro" id="IPR018163">
    <property type="entry name" value="Thr/Ala-tRNA-synth_IIc_edit"/>
</dbReference>
<dbReference type="GO" id="GO:0006419">
    <property type="term" value="P:alanyl-tRNA aminoacylation"/>
    <property type="evidence" value="ECO:0007669"/>
    <property type="project" value="UniProtKB-UniRule"/>
</dbReference>
<dbReference type="AlphaFoldDB" id="A0A4D6YAG0"/>
<keyword evidence="2 11" id="KW-0820">tRNA-binding</keyword>
<dbReference type="FunFam" id="2.40.30.130:FF:000001">
    <property type="entry name" value="Alanine--tRNA ligase"/>
    <property type="match status" value="1"/>
</dbReference>
<keyword evidence="4 11" id="KW-0479">Metal-binding</keyword>
<evidence type="ECO:0000313" key="13">
    <source>
        <dbReference type="EMBL" id="QCI26419.1"/>
    </source>
</evidence>
<gene>
    <name evidence="11" type="primary">alaS</name>
    <name evidence="13" type="ORF">D9V79_01250</name>
</gene>
<dbReference type="FunFam" id="3.30.980.10:FF:000004">
    <property type="entry name" value="Alanine--tRNA ligase, cytoplasmic"/>
    <property type="match status" value="1"/>
</dbReference>
<dbReference type="InterPro" id="IPR018164">
    <property type="entry name" value="Ala-tRNA-synth_IIc_N"/>
</dbReference>
<evidence type="ECO:0000256" key="9">
    <source>
        <dbReference type="ARBA" id="ARBA00022917"/>
    </source>
</evidence>
<evidence type="ECO:0000256" key="10">
    <source>
        <dbReference type="ARBA" id="ARBA00023146"/>
    </source>
</evidence>
<evidence type="ECO:0000256" key="7">
    <source>
        <dbReference type="ARBA" id="ARBA00022840"/>
    </source>
</evidence>
<dbReference type="InterPro" id="IPR018165">
    <property type="entry name" value="Ala-tRNA-synth_IIc_core"/>
</dbReference>
<sequence>MKYTINNVRKMFLDFFQKNQHTIISSSSLLPNNHSNLLFTNAGMNQFQDIFLGYKKYHFPRVTTAQRCLRMGGKHNDFKQVGYSEHHHTFFEMLGNFSFGDYFKKESILYAWKLLTNKKWFNLPKNKFFVTVYQDDQETYNIWKNIIQLPEYKIIRIGNKLHNTYESDNFWQMGDTGPCGPCTEIFFNQSNDEKIYLHNLNDSNKYIEIWNIVFIQFNRINHNKLIPLSTFSVDTGMGLERITAILQKVHSTFKIDAFQNLIKSICQINKIDNNKNHQSINIIADHIRASTFIINDNILPNHEHRGYILRKIIRRALLHGYKLGIKKNFLYKLVSSVIKYFGNFKKKLYNQQKKIENIIQTEELQFKKILEKGFDLLLKKIENIKNNKLDANTIFYLHDTFGFPIDLTQDICQEYQINIDIHELNNIISQHKKKSQQNIINKNAHTIHTNTKSIFQGYKYHTIKAKIKQIFICGEEKSTISENEEGIIILDKTPFYGESGGQIGDNGKIFTKKSIFYVNNVQHYSYAIGHIGKIQLGKIKINDIITAQIDIKKRLLIQNNHSATHLLHSALNLILKTNIHQQGSFINEKYLRFDFSHTQKINKDQISYIEKKINYQIQKNKIIYNHISNINQAQLEKYTFRKNKHYYKTIRMLTIGSFSKELCGGTHAQRTGNIGLFKITSTKTVSSGVYRIEATTGKYALNIINIQNQNMLTIQEILKVQNSEILQKIKKIIYYYTELKKENQILNHKITLYYTKQLSKNIIKIKNINFLSSEINIHKRKLLNMIIDQLKKVIHIGIIILFYQYQNKYICIISLTKNIIHKIQANKIVEIIKQYTHCSGGGKLKTAECLIDNINNFDKILPKIKLWITKNV</sequence>
<dbReference type="GO" id="GO:0005829">
    <property type="term" value="C:cytosol"/>
    <property type="evidence" value="ECO:0007669"/>
    <property type="project" value="TreeGrafter"/>
</dbReference>
<keyword evidence="6 11" id="KW-0862">Zinc</keyword>
<dbReference type="CDD" id="cd00673">
    <property type="entry name" value="AlaRS_core"/>
    <property type="match status" value="1"/>
</dbReference>
<evidence type="ECO:0000313" key="14">
    <source>
        <dbReference type="Proteomes" id="UP000298636"/>
    </source>
</evidence>
<comment type="similarity">
    <text evidence="1 11">Belongs to the class-II aminoacyl-tRNA synthetase family.</text>
</comment>
<dbReference type="InterPro" id="IPR023033">
    <property type="entry name" value="Ala_tRNA_ligase_euk/bac"/>
</dbReference>
<reference evidence="13 14" key="1">
    <citation type="submission" date="2018-10" db="EMBL/GenBank/DDBJ databases">
        <title>Comparative functional genomics of the obligate endosymbiont Buchnera aphidicola.</title>
        <authorList>
            <person name="Chong R.A."/>
        </authorList>
    </citation>
    <scope>NUCLEOTIDE SEQUENCE [LARGE SCALE GENOMIC DNA]</scope>
    <source>
        <strain evidence="13 14">Ssp</strain>
    </source>
</reference>
<dbReference type="Gene3D" id="3.30.980.10">
    <property type="entry name" value="Threonyl-trna Synthetase, Chain A, domain 2"/>
    <property type="match status" value="1"/>
</dbReference>
<dbReference type="EMBL" id="CP032998">
    <property type="protein sequence ID" value="QCI26419.1"/>
    <property type="molecule type" value="Genomic_DNA"/>
</dbReference>
<dbReference type="GO" id="GO:0004813">
    <property type="term" value="F:alanine-tRNA ligase activity"/>
    <property type="evidence" value="ECO:0007669"/>
    <property type="project" value="UniProtKB-UniRule"/>
</dbReference>
<evidence type="ECO:0000259" key="12">
    <source>
        <dbReference type="PROSITE" id="PS50860"/>
    </source>
</evidence>
<dbReference type="PANTHER" id="PTHR11777">
    <property type="entry name" value="ALANYL-TRNA SYNTHETASE"/>
    <property type="match status" value="1"/>
</dbReference>
<dbReference type="SUPFAM" id="SSF55681">
    <property type="entry name" value="Class II aaRS and biotin synthetases"/>
    <property type="match status" value="1"/>
</dbReference>
<dbReference type="SUPFAM" id="SSF50447">
    <property type="entry name" value="Translation proteins"/>
    <property type="match status" value="1"/>
</dbReference>
<feature type="binding site" evidence="11">
    <location>
        <position position="561"/>
    </location>
    <ligand>
        <name>Zn(2+)</name>
        <dbReference type="ChEBI" id="CHEBI:29105"/>
    </ligand>
</feature>
<dbReference type="Gene3D" id="2.40.30.130">
    <property type="match status" value="1"/>
</dbReference>
<dbReference type="SUPFAM" id="SSF101353">
    <property type="entry name" value="Putative anticodon-binding domain of alanyl-tRNA synthetase (AlaRS)"/>
    <property type="match status" value="1"/>
</dbReference>
<dbReference type="PRINTS" id="PR00980">
    <property type="entry name" value="TRNASYNTHALA"/>
</dbReference>
<dbReference type="InterPro" id="IPR003156">
    <property type="entry name" value="DHHA1_dom"/>
</dbReference>
<dbReference type="Pfam" id="PF01411">
    <property type="entry name" value="tRNA-synt_2c"/>
    <property type="match status" value="1"/>
</dbReference>
<evidence type="ECO:0000256" key="2">
    <source>
        <dbReference type="ARBA" id="ARBA00022555"/>
    </source>
</evidence>
<comment type="domain">
    <text evidence="11">Consists of three domains; the N-terminal catalytic domain, the editing domain and the C-terminal C-Ala domain. The editing domain removes incorrectly charged amino acids, while the C-Ala domain, along with tRNA(Ala), serves as a bridge to cooperatively bring together the editing and aminoacylation centers thus stimulating deacylation of misacylated tRNAs.</text>
</comment>
<evidence type="ECO:0000256" key="1">
    <source>
        <dbReference type="ARBA" id="ARBA00008226"/>
    </source>
</evidence>
<dbReference type="SMART" id="SM00863">
    <property type="entry name" value="tRNA_SAD"/>
    <property type="match status" value="1"/>
</dbReference>
<dbReference type="PROSITE" id="PS50860">
    <property type="entry name" value="AA_TRNA_LIGASE_II_ALA"/>
    <property type="match status" value="1"/>
</dbReference>
<dbReference type="HAMAP" id="MF_00036_B">
    <property type="entry name" value="Ala_tRNA_synth_B"/>
    <property type="match status" value="1"/>
</dbReference>
<keyword evidence="9 11" id="KW-0648">Protein biosynthesis</keyword>
<dbReference type="Gene3D" id="3.10.310.40">
    <property type="match status" value="1"/>
</dbReference>
<keyword evidence="7 11" id="KW-0067">ATP-binding</keyword>
<dbReference type="InterPro" id="IPR012947">
    <property type="entry name" value="tRNA_SAD"/>
</dbReference>
<dbReference type="GO" id="GO:0045892">
    <property type="term" value="P:negative regulation of DNA-templated transcription"/>
    <property type="evidence" value="ECO:0007669"/>
    <property type="project" value="TreeGrafter"/>
</dbReference>
<dbReference type="Gene3D" id="3.30.930.10">
    <property type="entry name" value="Bira Bifunctional Protein, Domain 2"/>
    <property type="match status" value="1"/>
</dbReference>
<dbReference type="GO" id="GO:0000049">
    <property type="term" value="F:tRNA binding"/>
    <property type="evidence" value="ECO:0007669"/>
    <property type="project" value="UniProtKB-KW"/>
</dbReference>
<keyword evidence="8 11" id="KW-0694">RNA-binding</keyword>
<dbReference type="Gene3D" id="3.30.54.20">
    <property type="match status" value="1"/>
</dbReference>